<evidence type="ECO:0000313" key="4">
    <source>
        <dbReference type="Proteomes" id="UP001159042"/>
    </source>
</evidence>
<comment type="caution">
    <text evidence="3">The sequence shown here is derived from an EMBL/GenBank/DDBJ whole genome shotgun (WGS) entry which is preliminary data.</text>
</comment>
<sequence>MSNADKIKVKALGRPTPELNIETNASSRNKSYKRQFNSSVYFNTLWICGCGVKNALFCFPCLIFGGDKAWTVNGVKDLSHLSQSIRRHEVTLLKDFGDFFNVDTSSSAGSICSILDPLLKSNNSKLVAQVYDGAKHSNVHTGIKEKYPLAYLVHGYAHELNLIMPQVASQNTQVKVFFSNVDDVVNFFSNPQMVNVLNEVIDAVPTHWNFNKSRAVEVIHGHRSALIECMRIIQERFSNTRVINQASALERLLCDKVFVFWLEIFCNIMPHVDVLDNQVQTNKTETGRIKIAVDVFEKSISNIRNDLEPAGDLGKREDESEFEERISNSEPTIKKEEEFEAESEPVEERISNDLEDIIKKEEFVGEPVPKRIRMSEDGLFASALEVCDVVVETARTRFRYTNHLLASRLFLSEYFQSYAKSFPDEVFNTTVTTYPVFEPERLRTELIIIYTRSDFRLMNGAVAFLNMIKANSLENTFKEVCKLLEIIITIPMPTGEGERCFSTLKRVKTFLRNSMGEEELSALCMLSVEKCLIKSDVNFNEKVIDVFAYGKRHVSLIYKK</sequence>
<protein>
    <recommendedName>
        <fullName evidence="2">HAT C-terminal dimerisation domain-containing protein</fullName>
    </recommendedName>
</protein>
<dbReference type="SUPFAM" id="SSF53098">
    <property type="entry name" value="Ribonuclease H-like"/>
    <property type="match status" value="1"/>
</dbReference>
<dbReference type="InterPro" id="IPR008906">
    <property type="entry name" value="HATC_C_dom"/>
</dbReference>
<feature type="compositionally biased region" description="Basic and acidic residues" evidence="1">
    <location>
        <begin position="313"/>
        <end position="328"/>
    </location>
</feature>
<organism evidence="3 4">
    <name type="scientific">Exocentrus adspersus</name>
    <dbReference type="NCBI Taxonomy" id="1586481"/>
    <lineage>
        <taxon>Eukaryota</taxon>
        <taxon>Metazoa</taxon>
        <taxon>Ecdysozoa</taxon>
        <taxon>Arthropoda</taxon>
        <taxon>Hexapoda</taxon>
        <taxon>Insecta</taxon>
        <taxon>Pterygota</taxon>
        <taxon>Neoptera</taxon>
        <taxon>Endopterygota</taxon>
        <taxon>Coleoptera</taxon>
        <taxon>Polyphaga</taxon>
        <taxon>Cucujiformia</taxon>
        <taxon>Chrysomeloidea</taxon>
        <taxon>Cerambycidae</taxon>
        <taxon>Lamiinae</taxon>
        <taxon>Acanthocinini</taxon>
        <taxon>Exocentrus</taxon>
    </lineage>
</organism>
<evidence type="ECO:0000256" key="1">
    <source>
        <dbReference type="SAM" id="MobiDB-lite"/>
    </source>
</evidence>
<name>A0AAV8W5X0_9CUCU</name>
<evidence type="ECO:0000259" key="2">
    <source>
        <dbReference type="Pfam" id="PF05699"/>
    </source>
</evidence>
<reference evidence="3 4" key="1">
    <citation type="journal article" date="2023" name="Insect Mol. Biol.">
        <title>Genome sequencing provides insights into the evolution of gene families encoding plant cell wall-degrading enzymes in longhorned beetles.</title>
        <authorList>
            <person name="Shin N.R."/>
            <person name="Okamura Y."/>
            <person name="Kirsch R."/>
            <person name="Pauchet Y."/>
        </authorList>
    </citation>
    <scope>NUCLEOTIDE SEQUENCE [LARGE SCALE GENOMIC DNA]</scope>
    <source>
        <strain evidence="3">EAD_L_NR</strain>
    </source>
</reference>
<dbReference type="GO" id="GO:0046983">
    <property type="term" value="F:protein dimerization activity"/>
    <property type="evidence" value="ECO:0007669"/>
    <property type="project" value="InterPro"/>
</dbReference>
<feature type="region of interest" description="Disordered" evidence="1">
    <location>
        <begin position="308"/>
        <end position="328"/>
    </location>
</feature>
<keyword evidence="4" id="KW-1185">Reference proteome</keyword>
<dbReference type="Proteomes" id="UP001159042">
    <property type="component" value="Unassembled WGS sequence"/>
</dbReference>
<dbReference type="PANTHER" id="PTHR45749">
    <property type="match status" value="1"/>
</dbReference>
<dbReference type="Pfam" id="PF05699">
    <property type="entry name" value="Dimer_Tnp_hAT"/>
    <property type="match status" value="1"/>
</dbReference>
<evidence type="ECO:0000313" key="3">
    <source>
        <dbReference type="EMBL" id="KAJ8922022.1"/>
    </source>
</evidence>
<dbReference type="InterPro" id="IPR012337">
    <property type="entry name" value="RNaseH-like_sf"/>
</dbReference>
<proteinExistence type="predicted"/>
<dbReference type="EMBL" id="JANEYG010000008">
    <property type="protein sequence ID" value="KAJ8922022.1"/>
    <property type="molecule type" value="Genomic_DNA"/>
</dbReference>
<accession>A0AAV8W5X0</accession>
<feature type="domain" description="HAT C-terminal dimerisation" evidence="2">
    <location>
        <begin position="474"/>
        <end position="526"/>
    </location>
</feature>
<dbReference type="AlphaFoldDB" id="A0AAV8W5X0"/>
<gene>
    <name evidence="3" type="ORF">NQ315_008661</name>
</gene>
<dbReference type="PANTHER" id="PTHR45749:SF37">
    <property type="entry name" value="OS05G0311600 PROTEIN"/>
    <property type="match status" value="1"/>
</dbReference>